<keyword evidence="5" id="KW-0732">Signal</keyword>
<evidence type="ECO:0000256" key="4">
    <source>
        <dbReference type="PROSITE-ProRule" id="PRU00473"/>
    </source>
</evidence>
<dbReference type="SUPFAM" id="SSF103088">
    <property type="entry name" value="OmpA-like"/>
    <property type="match status" value="1"/>
</dbReference>
<keyword evidence="2 4" id="KW-0472">Membrane</keyword>
<gene>
    <name evidence="7" type="ORF">FHG85_03340</name>
</gene>
<evidence type="ECO:0000259" key="6">
    <source>
        <dbReference type="PROSITE" id="PS51123"/>
    </source>
</evidence>
<protein>
    <submittedName>
        <fullName evidence="7">OmpA family protein</fullName>
    </submittedName>
</protein>
<proteinExistence type="predicted"/>
<dbReference type="PROSITE" id="PS51123">
    <property type="entry name" value="OMPA_2"/>
    <property type="match status" value="1"/>
</dbReference>
<evidence type="ECO:0000256" key="1">
    <source>
        <dbReference type="ARBA" id="ARBA00004442"/>
    </source>
</evidence>
<dbReference type="PANTHER" id="PTHR30329:SF21">
    <property type="entry name" value="LIPOPROTEIN YIAD-RELATED"/>
    <property type="match status" value="1"/>
</dbReference>
<dbReference type="NCBIfam" id="NF047446">
    <property type="entry name" value="barrel_OmpL47"/>
    <property type="match status" value="1"/>
</dbReference>
<dbReference type="KEGG" id="ttz:FHG85_03340"/>
<dbReference type="Proteomes" id="UP000500961">
    <property type="component" value="Chromosome"/>
</dbReference>
<sequence>MKKFTSLSLITFLVFGSRIALGQPDNFFVNSKGDVFVKADAPVYFFISPSNSPNQKVMIPSTDKAANPMFFDGDGKHYFVYESNGNKVRFLVYADGYGPKSYLKVTSGLLFEHKNRVYVKDSAGFTLVARDKRSGVKNSYFALDSLPFKPYNDVITINNIGEHTIRIYSTDNVGNIGDTSEYHIIAAPDITFRVNNIYFQTASARLTQNSFEVLAEILDILKKYPELHVEISAHADVRGSSDSNMKLSQRRAQSVVNYLVSKGVPSYRLYAKGYGDTRPINECVKGVKCSDLKHRENRRVEFRFYVPRK</sequence>
<dbReference type="InterPro" id="IPR036737">
    <property type="entry name" value="OmpA-like_sf"/>
</dbReference>
<dbReference type="GO" id="GO:0009279">
    <property type="term" value="C:cell outer membrane"/>
    <property type="evidence" value="ECO:0007669"/>
    <property type="project" value="UniProtKB-SubCell"/>
</dbReference>
<evidence type="ECO:0000256" key="3">
    <source>
        <dbReference type="ARBA" id="ARBA00023237"/>
    </source>
</evidence>
<keyword evidence="3" id="KW-0998">Cell outer membrane</keyword>
<feature type="chain" id="PRO_5029756133" evidence="5">
    <location>
        <begin position="23"/>
        <end position="309"/>
    </location>
</feature>
<dbReference type="RefSeq" id="WP_173072986.1">
    <property type="nucleotide sequence ID" value="NZ_CP041345.1"/>
</dbReference>
<evidence type="ECO:0000313" key="8">
    <source>
        <dbReference type="Proteomes" id="UP000500961"/>
    </source>
</evidence>
<organism evidence="7 8">
    <name type="scientific">Tenuifilum thalassicum</name>
    <dbReference type="NCBI Taxonomy" id="2590900"/>
    <lineage>
        <taxon>Bacteria</taxon>
        <taxon>Pseudomonadati</taxon>
        <taxon>Bacteroidota</taxon>
        <taxon>Bacteroidia</taxon>
        <taxon>Bacteroidales</taxon>
        <taxon>Tenuifilaceae</taxon>
        <taxon>Tenuifilum</taxon>
    </lineage>
</organism>
<dbReference type="InterPro" id="IPR058094">
    <property type="entry name" value="Ig-like_OmpL47-like"/>
</dbReference>
<feature type="domain" description="OmpA-like" evidence="6">
    <location>
        <begin position="186"/>
        <end position="308"/>
    </location>
</feature>
<dbReference type="InterPro" id="IPR006664">
    <property type="entry name" value="OMP_bac"/>
</dbReference>
<reference evidence="7 8" key="1">
    <citation type="submission" date="2019-07" db="EMBL/GenBank/DDBJ databases">
        <title>Thalassofilum flectens gen. nov., sp. nov., a novel moderate thermophilic anaerobe from a shallow sea hot spring in Kunashir Island (Russia), representing a new family in the order Bacteroidales, and proposal of Thalassofilacea fam. nov.</title>
        <authorList>
            <person name="Kochetkova T.V."/>
            <person name="Podosokorskaya O.A."/>
            <person name="Novikov A."/>
            <person name="Elcheninov A.G."/>
            <person name="Toshchakov S.V."/>
            <person name="Kublanov I.V."/>
        </authorList>
    </citation>
    <scope>NUCLEOTIDE SEQUENCE [LARGE SCALE GENOMIC DNA]</scope>
    <source>
        <strain evidence="7 8">38-H</strain>
    </source>
</reference>
<dbReference type="EMBL" id="CP041345">
    <property type="protein sequence ID" value="QKG79337.1"/>
    <property type="molecule type" value="Genomic_DNA"/>
</dbReference>
<dbReference type="PRINTS" id="PR01021">
    <property type="entry name" value="OMPADOMAIN"/>
</dbReference>
<evidence type="ECO:0000256" key="2">
    <source>
        <dbReference type="ARBA" id="ARBA00023136"/>
    </source>
</evidence>
<dbReference type="InterPro" id="IPR050330">
    <property type="entry name" value="Bact_OuterMem_StrucFunc"/>
</dbReference>
<name>A0A7D3XFE3_9BACT</name>
<dbReference type="Pfam" id="PF00691">
    <property type="entry name" value="OmpA"/>
    <property type="match status" value="1"/>
</dbReference>
<accession>A0A7D3XFE3</accession>
<dbReference type="Gene3D" id="3.30.1330.60">
    <property type="entry name" value="OmpA-like domain"/>
    <property type="match status" value="1"/>
</dbReference>
<evidence type="ECO:0000256" key="5">
    <source>
        <dbReference type="SAM" id="SignalP"/>
    </source>
</evidence>
<dbReference type="PANTHER" id="PTHR30329">
    <property type="entry name" value="STATOR ELEMENT OF FLAGELLAR MOTOR COMPLEX"/>
    <property type="match status" value="1"/>
</dbReference>
<evidence type="ECO:0000313" key="7">
    <source>
        <dbReference type="EMBL" id="QKG79337.1"/>
    </source>
</evidence>
<keyword evidence="8" id="KW-1185">Reference proteome</keyword>
<dbReference type="CDD" id="cd07185">
    <property type="entry name" value="OmpA_C-like"/>
    <property type="match status" value="1"/>
</dbReference>
<comment type="subcellular location">
    <subcellularLocation>
        <location evidence="1">Cell outer membrane</location>
    </subcellularLocation>
</comment>
<feature type="signal peptide" evidence="5">
    <location>
        <begin position="1"/>
        <end position="22"/>
    </location>
</feature>
<dbReference type="InterPro" id="IPR006665">
    <property type="entry name" value="OmpA-like"/>
</dbReference>
<dbReference type="AlphaFoldDB" id="A0A7D3XFE3"/>